<comment type="caution">
    <text evidence="2">The sequence shown here is derived from an EMBL/GenBank/DDBJ whole genome shotgun (WGS) entry which is preliminary data.</text>
</comment>
<dbReference type="EMBL" id="MFJG01000005">
    <property type="protein sequence ID" value="OGG07428.1"/>
    <property type="molecule type" value="Genomic_DNA"/>
</dbReference>
<dbReference type="Proteomes" id="UP000178681">
    <property type="component" value="Unassembled WGS sequence"/>
</dbReference>
<dbReference type="AlphaFoldDB" id="A0A1F5Z4P9"/>
<keyword evidence="1" id="KW-0472">Membrane</keyword>
<reference evidence="2 3" key="1">
    <citation type="journal article" date="2016" name="Nat. Commun.">
        <title>Thousands of microbial genomes shed light on interconnected biogeochemical processes in an aquifer system.</title>
        <authorList>
            <person name="Anantharaman K."/>
            <person name="Brown C.T."/>
            <person name="Hug L.A."/>
            <person name="Sharon I."/>
            <person name="Castelle C.J."/>
            <person name="Probst A.J."/>
            <person name="Thomas B.C."/>
            <person name="Singh A."/>
            <person name="Wilkins M.J."/>
            <person name="Karaoz U."/>
            <person name="Brodie E.L."/>
            <person name="Williams K.H."/>
            <person name="Hubbard S.S."/>
            <person name="Banfield J.F."/>
        </authorList>
    </citation>
    <scope>NUCLEOTIDE SEQUENCE [LARGE SCALE GENOMIC DNA]</scope>
</reference>
<keyword evidence="1" id="KW-0812">Transmembrane</keyword>
<protein>
    <submittedName>
        <fullName evidence="2">Uncharacterized protein</fullName>
    </submittedName>
</protein>
<accession>A0A1F5Z4P9</accession>
<gene>
    <name evidence="2" type="ORF">A2872_02395</name>
</gene>
<evidence type="ECO:0000313" key="3">
    <source>
        <dbReference type="Proteomes" id="UP000178681"/>
    </source>
</evidence>
<feature type="transmembrane region" description="Helical" evidence="1">
    <location>
        <begin position="6"/>
        <end position="24"/>
    </location>
</feature>
<dbReference type="STRING" id="1798377.A2872_02395"/>
<name>A0A1F5Z4P9_9BACT</name>
<keyword evidence="1" id="KW-1133">Transmembrane helix</keyword>
<sequence length="203" mass="23062">MTKGFSAIILIILVCLGFVSFFALKNWTSKSPVQTTPVPAVSQTVAKKSSLREVCFDKIKNLPAPPFSYKDKKTMGTLLPLYKTKERFPNENNASACVTDYRVWDVREQAFKDMGFDYYTVDRSGNRVLNFPAVNKLFDPAVDRAYTQLMNAKGWKKVSPEGERYGGLLYIVYYKEDGAYKMYTDVTQGTDQYLFVTLTVIGQ</sequence>
<evidence type="ECO:0000313" key="2">
    <source>
        <dbReference type="EMBL" id="OGG07428.1"/>
    </source>
</evidence>
<evidence type="ECO:0000256" key="1">
    <source>
        <dbReference type="SAM" id="Phobius"/>
    </source>
</evidence>
<organism evidence="2 3">
    <name type="scientific">Candidatus Gottesmanbacteria bacterium RIFCSPHIGHO2_01_FULL_42_12</name>
    <dbReference type="NCBI Taxonomy" id="1798377"/>
    <lineage>
        <taxon>Bacteria</taxon>
        <taxon>Candidatus Gottesmaniibacteriota</taxon>
    </lineage>
</organism>
<proteinExistence type="predicted"/>